<evidence type="ECO:0000313" key="2">
    <source>
        <dbReference type="Proteomes" id="UP000178227"/>
    </source>
</evidence>
<gene>
    <name evidence="1" type="ORF">A2918_00145</name>
</gene>
<dbReference type="Proteomes" id="UP000178227">
    <property type="component" value="Unassembled WGS sequence"/>
</dbReference>
<comment type="caution">
    <text evidence="1">The sequence shown here is derived from an EMBL/GenBank/DDBJ whole genome shotgun (WGS) entry which is preliminary data.</text>
</comment>
<dbReference type="AlphaFoldDB" id="A0A1F8GC57"/>
<reference evidence="1 2" key="1">
    <citation type="journal article" date="2016" name="Nat. Commun.">
        <title>Thousands of microbial genomes shed light on interconnected biogeochemical processes in an aquifer system.</title>
        <authorList>
            <person name="Anantharaman K."/>
            <person name="Brown C.T."/>
            <person name="Hug L.A."/>
            <person name="Sharon I."/>
            <person name="Castelle C.J."/>
            <person name="Probst A.J."/>
            <person name="Thomas B.C."/>
            <person name="Singh A."/>
            <person name="Wilkins M.J."/>
            <person name="Karaoz U."/>
            <person name="Brodie E.L."/>
            <person name="Williams K.H."/>
            <person name="Hubbard S.S."/>
            <person name="Banfield J.F."/>
        </authorList>
    </citation>
    <scope>NUCLEOTIDE SEQUENCE [LARGE SCALE GENOMIC DNA]</scope>
</reference>
<sequence length="463" mass="52381">MKKPPGIFVLSLLFILAAPLFIFNDKNYTQMIEAALSNPIEIASNSAGDIYLPAPNILDRLAEKDDELTMVPVSIGPREIIYYENRYTILSYKTQAECNKRKGLWDEKHGVCKAVSRKRSTDKEKTIGLKLLNIETGEVEVVAVKTKININGVSIVAPDGYQIEIVERPNGIRWNYWNTLYRVISPANIVVIKNNYPRETTETVSQTVKGKVVNRSKKVVRGFLYVPHSEFFEQEENRSILVKAGADYLKSTVAQAFNTLRERGVKSRAFPEKLVADVEALSPRFFERLPLLEQGDFTEFQLDPQKTAERVLIILGANKENAWRHTCNRSDACGWVQFTPRTYSNMRKFYPAAKVEKDFKTGAGDHTNSIMSAILLHDNNLAPLVKKFGDKILNDSDLEKYLAASYNGAPRWVSNSLNATISKAFAGWVTALSPTRKDSRGGLRKETRDFMTKLDYLIEKDLP</sequence>
<accession>A0A1F8GC57</accession>
<evidence type="ECO:0008006" key="3">
    <source>
        <dbReference type="Google" id="ProtNLM"/>
    </source>
</evidence>
<dbReference type="EMBL" id="MGKI01000012">
    <property type="protein sequence ID" value="OGN22318.1"/>
    <property type="molecule type" value="Genomic_DNA"/>
</dbReference>
<proteinExistence type="predicted"/>
<name>A0A1F8GC57_9BACT</name>
<protein>
    <recommendedName>
        <fullName evidence="3">Transglycosylase SLT domain-containing protein</fullName>
    </recommendedName>
</protein>
<dbReference type="Gene3D" id="1.10.530.10">
    <property type="match status" value="1"/>
</dbReference>
<organism evidence="1 2">
    <name type="scientific">Candidatus Yanofskybacteria bacterium RIFCSPLOWO2_01_FULL_42_49</name>
    <dbReference type="NCBI Taxonomy" id="1802694"/>
    <lineage>
        <taxon>Bacteria</taxon>
        <taxon>Candidatus Yanofskyibacteriota</taxon>
    </lineage>
</organism>
<dbReference type="STRING" id="1802694.A2918_00145"/>
<evidence type="ECO:0000313" key="1">
    <source>
        <dbReference type="EMBL" id="OGN22318.1"/>
    </source>
</evidence>